<feature type="region of interest" description="Disordered" evidence="3">
    <location>
        <begin position="36"/>
        <end position="60"/>
    </location>
</feature>
<dbReference type="InterPro" id="IPR009730">
    <property type="entry name" value="MFAP1_C"/>
</dbReference>
<dbReference type="Proteomes" id="UP001158576">
    <property type="component" value="Chromosome 1"/>
</dbReference>
<organism evidence="5 6">
    <name type="scientific">Oikopleura dioica</name>
    <name type="common">Tunicate</name>
    <dbReference type="NCBI Taxonomy" id="34765"/>
    <lineage>
        <taxon>Eukaryota</taxon>
        <taxon>Metazoa</taxon>
        <taxon>Chordata</taxon>
        <taxon>Tunicata</taxon>
        <taxon>Appendicularia</taxon>
        <taxon>Copelata</taxon>
        <taxon>Oikopleuridae</taxon>
        <taxon>Oikopleura</taxon>
    </lineage>
</organism>
<comment type="subunit">
    <text evidence="2">Component of the spliceosome B complex. Interacts with PRPF38A (via N-terminal interaction domain).</text>
</comment>
<evidence type="ECO:0000256" key="1">
    <source>
        <dbReference type="ARBA" id="ARBA00008155"/>
    </source>
</evidence>
<name>A0ABN7SV20_OIKDI</name>
<keyword evidence="6" id="KW-1185">Reference proteome</keyword>
<evidence type="ECO:0000256" key="3">
    <source>
        <dbReference type="SAM" id="MobiDB-lite"/>
    </source>
</evidence>
<proteinExistence type="inferred from homology"/>
<dbReference type="PANTHER" id="PTHR15327">
    <property type="entry name" value="MICROFIBRIL-ASSOCIATED PROTEIN"/>
    <property type="match status" value="1"/>
</dbReference>
<evidence type="ECO:0000313" key="5">
    <source>
        <dbReference type="EMBL" id="CAG5105938.1"/>
    </source>
</evidence>
<comment type="similarity">
    <text evidence="1">Belongs to the MFAP1 family.</text>
</comment>
<accession>A0ABN7SV20</accession>
<evidence type="ECO:0000256" key="2">
    <source>
        <dbReference type="ARBA" id="ARBA00047104"/>
    </source>
</evidence>
<protein>
    <submittedName>
        <fullName evidence="5">Oidioi.mRNA.OKI2018_I69.chr1.g2589.t1.cds</fullName>
    </submittedName>
</protein>
<feature type="domain" description="Micro-fibrillar-associated protein 1 C-terminal" evidence="4">
    <location>
        <begin position="7"/>
        <end position="146"/>
    </location>
</feature>
<sequence length="186" mass="21865">MERDEKTLLEACDSDDGDPDVEFEAWKFRELQRLKRDREAREAEEAEQAERDRRRAMTEEERIRDNELNPKIITNAQNKGKMKFLMKYYHRGAFYMDKEEDILKRDIMQPTLEDHQDKEALPDVMKVKNFGRSGRTKWTHLTAEDTTAFDGTAGGAWAAKDNTTHLKYGAGFKQTFERPSKRKKLS</sequence>
<dbReference type="InterPro" id="IPR033194">
    <property type="entry name" value="MFAP1"/>
</dbReference>
<reference evidence="5 6" key="1">
    <citation type="submission" date="2021-04" db="EMBL/GenBank/DDBJ databases">
        <authorList>
            <person name="Bliznina A."/>
        </authorList>
    </citation>
    <scope>NUCLEOTIDE SEQUENCE [LARGE SCALE GENOMIC DNA]</scope>
</reference>
<dbReference type="EMBL" id="OU015566">
    <property type="protein sequence ID" value="CAG5105938.1"/>
    <property type="molecule type" value="Genomic_DNA"/>
</dbReference>
<gene>
    <name evidence="5" type="ORF">OKIOD_LOCUS11354</name>
</gene>
<evidence type="ECO:0000259" key="4">
    <source>
        <dbReference type="Pfam" id="PF06991"/>
    </source>
</evidence>
<evidence type="ECO:0000313" key="6">
    <source>
        <dbReference type="Proteomes" id="UP001158576"/>
    </source>
</evidence>
<dbReference type="Pfam" id="PF06991">
    <property type="entry name" value="MFAP1"/>
    <property type="match status" value="1"/>
</dbReference>